<protein>
    <recommendedName>
        <fullName evidence="4">Filamentous hemagglutinin</fullName>
    </recommendedName>
</protein>
<feature type="compositionally biased region" description="Acidic residues" evidence="1">
    <location>
        <begin position="358"/>
        <end position="368"/>
    </location>
</feature>
<dbReference type="KEGG" id="elim:B2M23_11435"/>
<dbReference type="Proteomes" id="UP000192391">
    <property type="component" value="Chromosome"/>
</dbReference>
<dbReference type="Pfam" id="PF10050">
    <property type="entry name" value="DUF2284"/>
    <property type="match status" value="1"/>
</dbReference>
<sequence length="509" mass="58035">MDYIHKFSIGPVEMDKMLEEYHQLRKTRRYCAACPNYNKYWSCPDYAFDEALFLKEFKYMYLIAREYEIPREDRQKIFGIQPVAEYCKQVMQAMKVESWKDLLDLEAEFPGTLSLMPGNCHVCDISGEGCAKPKGQKCRHPELMRFSLESLGFDVDAICKYEIGVLLLWPKEGHLPEKLCAVMALMSNEKIPMDAIKAHFPDAKKSWLRFSDTAPEARNEVRPSVKRQESWIDNMKKQNLEKAEDPAYKPQKSWIGFKSEALDSGDYVKERPWREEEPEEVPAAPEETVALVEEMIESSAEPEPAVELETIVPEPSAQPETVSEDEEDSKYKWLGFKRSVEEAEEEFKKRPIPKFNVPEEEEKTDESAAEATQTEMEAPAAETVPEIMETPMAEPEPEPVQPAPEHQPEPAPEPPAPEPVEEEIELLDASSVANVLSAAIEIAKDVVGDDFIPEEPPVFNEPEPVSQTAATEPTPAEEEDDSKYKWLGFKATNLEEEEGFKKGGWKKNY</sequence>
<gene>
    <name evidence="2" type="ORF">B2M23_11435</name>
</gene>
<reference evidence="3" key="1">
    <citation type="journal article" date="2017" name="Sci. Rep.">
        <title>Determination of the Genome and Primary Transcriptome of Syngas Fermenting Eubacterium limosum ATCC 8486.</title>
        <authorList>
            <person name="Song Y."/>
            <person name="Shin J."/>
            <person name="Jeong Y."/>
            <person name="Jin S."/>
            <person name="Lee J.K."/>
            <person name="Kim D.R."/>
            <person name="Kim S.C."/>
            <person name="Cho S."/>
            <person name="Cho B.K."/>
        </authorList>
    </citation>
    <scope>NUCLEOTIDE SEQUENCE [LARGE SCALE GENOMIC DNA]</scope>
    <source>
        <strain evidence="3">ATCC 8486</strain>
    </source>
</reference>
<proteinExistence type="predicted"/>
<evidence type="ECO:0000313" key="2">
    <source>
        <dbReference type="EMBL" id="ARD66118.1"/>
    </source>
</evidence>
<accession>A0AAC9W3P8</accession>
<dbReference type="AlphaFoldDB" id="A0AAC9W3P8"/>
<feature type="compositionally biased region" description="Low complexity" evidence="1">
    <location>
        <begin position="457"/>
        <end position="474"/>
    </location>
</feature>
<evidence type="ECO:0000313" key="3">
    <source>
        <dbReference type="Proteomes" id="UP000192391"/>
    </source>
</evidence>
<evidence type="ECO:0008006" key="4">
    <source>
        <dbReference type="Google" id="ProtNLM"/>
    </source>
</evidence>
<dbReference type="RefSeq" id="WP_052237232.1">
    <property type="nucleotide sequence ID" value="NZ_CP019962.1"/>
</dbReference>
<feature type="region of interest" description="Disordered" evidence="1">
    <location>
        <begin position="342"/>
        <end position="422"/>
    </location>
</feature>
<feature type="compositionally biased region" description="Pro residues" evidence="1">
    <location>
        <begin position="409"/>
        <end position="418"/>
    </location>
</feature>
<evidence type="ECO:0000256" key="1">
    <source>
        <dbReference type="SAM" id="MobiDB-lite"/>
    </source>
</evidence>
<dbReference type="InterPro" id="IPR019271">
    <property type="entry name" value="DUF2284_metal-binding"/>
</dbReference>
<feature type="region of interest" description="Disordered" evidence="1">
    <location>
        <begin position="453"/>
        <end position="481"/>
    </location>
</feature>
<dbReference type="EMBL" id="CP019962">
    <property type="protein sequence ID" value="ARD66118.1"/>
    <property type="molecule type" value="Genomic_DNA"/>
</dbReference>
<organism evidence="2 3">
    <name type="scientific">Eubacterium limosum</name>
    <dbReference type="NCBI Taxonomy" id="1736"/>
    <lineage>
        <taxon>Bacteria</taxon>
        <taxon>Bacillati</taxon>
        <taxon>Bacillota</taxon>
        <taxon>Clostridia</taxon>
        <taxon>Eubacteriales</taxon>
        <taxon>Eubacteriaceae</taxon>
        <taxon>Eubacterium</taxon>
    </lineage>
</organism>
<name>A0AAC9W3P8_EUBLI</name>